<protein>
    <submittedName>
        <fullName evidence="1">Uncharacterized protein</fullName>
    </submittedName>
</protein>
<dbReference type="Proteomes" id="UP000198242">
    <property type="component" value="Chromosome I"/>
</dbReference>
<dbReference type="OrthoDB" id="3392318at2"/>
<dbReference type="AlphaFoldDB" id="A0A1C4WEL9"/>
<name>A0A1C4WEL9_MICVI</name>
<accession>A0A1C4WEL9</accession>
<evidence type="ECO:0000313" key="1">
    <source>
        <dbReference type="EMBL" id="SCE94643.1"/>
    </source>
</evidence>
<reference evidence="2" key="1">
    <citation type="submission" date="2016-06" db="EMBL/GenBank/DDBJ databases">
        <authorList>
            <person name="Varghese N."/>
            <person name="Submissions Spin"/>
        </authorList>
    </citation>
    <scope>NUCLEOTIDE SEQUENCE [LARGE SCALE GENOMIC DNA]</scope>
    <source>
        <strain evidence="2">DSM 43909</strain>
    </source>
</reference>
<keyword evidence="2" id="KW-1185">Reference proteome</keyword>
<sequence length="85" mass="9250">MWAKTDVQCVGGPVDGRCLLVPIDENGAPPERIDQTWLWTEYGGELLDADMNGGYQLESIAGGGPPWVYVWTSALPDQRSTGQGR</sequence>
<evidence type="ECO:0000313" key="2">
    <source>
        <dbReference type="Proteomes" id="UP000198242"/>
    </source>
</evidence>
<proteinExistence type="predicted"/>
<gene>
    <name evidence="1" type="ORF">GA0074695_2358</name>
</gene>
<organism evidence="1 2">
    <name type="scientific">Micromonospora viridifaciens</name>
    <dbReference type="NCBI Taxonomy" id="1881"/>
    <lineage>
        <taxon>Bacteria</taxon>
        <taxon>Bacillati</taxon>
        <taxon>Actinomycetota</taxon>
        <taxon>Actinomycetes</taxon>
        <taxon>Micromonosporales</taxon>
        <taxon>Micromonosporaceae</taxon>
        <taxon>Micromonospora</taxon>
    </lineage>
</organism>
<dbReference type="EMBL" id="LT607411">
    <property type="protein sequence ID" value="SCE94643.1"/>
    <property type="molecule type" value="Genomic_DNA"/>
</dbReference>
<dbReference type="RefSeq" id="WP_089006279.1">
    <property type="nucleotide sequence ID" value="NZ_LT607411.1"/>
</dbReference>